<gene>
    <name evidence="3" type="ORF">ISF6_2563</name>
</gene>
<feature type="region of interest" description="Disordered" evidence="1">
    <location>
        <begin position="90"/>
        <end position="142"/>
    </location>
</feature>
<evidence type="ECO:0000256" key="2">
    <source>
        <dbReference type="SAM" id="SignalP"/>
    </source>
</evidence>
<comment type="caution">
    <text evidence="3">The sequence shown here is derived from an EMBL/GenBank/DDBJ whole genome shotgun (WGS) entry which is preliminary data.</text>
</comment>
<keyword evidence="2" id="KW-0732">Signal</keyword>
<dbReference type="AlphaFoldDB" id="A0A0K8P284"/>
<keyword evidence="4" id="KW-1185">Reference proteome</keyword>
<feature type="signal peptide" evidence="2">
    <location>
        <begin position="1"/>
        <end position="26"/>
    </location>
</feature>
<protein>
    <submittedName>
        <fullName evidence="3">Uncharacterized protein</fullName>
    </submittedName>
</protein>
<reference evidence="4" key="1">
    <citation type="submission" date="2015-07" db="EMBL/GenBank/DDBJ databases">
        <title>Discovery of a poly(ethylene terephthalate assimilation.</title>
        <authorList>
            <person name="Yoshida S."/>
            <person name="Hiraga K."/>
            <person name="Takehana T."/>
            <person name="Taniguchi I."/>
            <person name="Yamaji H."/>
            <person name="Maeda Y."/>
            <person name="Toyohara K."/>
            <person name="Miyamoto K."/>
            <person name="Kimura Y."/>
            <person name="Oda K."/>
        </authorList>
    </citation>
    <scope>NUCLEOTIDE SEQUENCE [LARGE SCALE GENOMIC DNA]</scope>
    <source>
        <strain evidence="4">NBRC 110686 / TISTR 2288 / 201-F6</strain>
    </source>
</reference>
<feature type="compositionally biased region" description="Pro residues" evidence="1">
    <location>
        <begin position="110"/>
        <end position="124"/>
    </location>
</feature>
<organism evidence="3 4">
    <name type="scientific">Piscinibacter sakaiensis</name>
    <name type="common">Ideonella sakaiensis</name>
    <dbReference type="NCBI Taxonomy" id="1547922"/>
    <lineage>
        <taxon>Bacteria</taxon>
        <taxon>Pseudomonadati</taxon>
        <taxon>Pseudomonadota</taxon>
        <taxon>Betaproteobacteria</taxon>
        <taxon>Burkholderiales</taxon>
        <taxon>Sphaerotilaceae</taxon>
        <taxon>Piscinibacter</taxon>
    </lineage>
</organism>
<proteinExistence type="predicted"/>
<dbReference type="OrthoDB" id="7022621at2"/>
<dbReference type="RefSeq" id="WP_157548951.1">
    <property type="nucleotide sequence ID" value="NZ_BBYR01000038.1"/>
</dbReference>
<feature type="compositionally biased region" description="Low complexity" evidence="1">
    <location>
        <begin position="125"/>
        <end position="142"/>
    </location>
</feature>
<accession>A0A0K8P284</accession>
<sequence length="142" mass="14424">MSFSMVGSRVRGAVLLSATAAASALAAAQAPTPAPGRADPLDPRAPVPALRYASPLAGYRGLGEDRRIGWQEANERVARIGGWRAYAREAQVPAADPVAPPPSTAVTPVHPHPPASTPAPPLGPTPAASAASDASPAVRHQH</sequence>
<evidence type="ECO:0000313" key="3">
    <source>
        <dbReference type="EMBL" id="GAP36723.1"/>
    </source>
</evidence>
<evidence type="ECO:0000256" key="1">
    <source>
        <dbReference type="SAM" id="MobiDB-lite"/>
    </source>
</evidence>
<evidence type="ECO:0000313" key="4">
    <source>
        <dbReference type="Proteomes" id="UP000037660"/>
    </source>
</evidence>
<feature type="chain" id="PRO_5005513628" evidence="2">
    <location>
        <begin position="27"/>
        <end position="142"/>
    </location>
</feature>
<reference evidence="3 4" key="2">
    <citation type="journal article" date="2016" name="Science">
        <title>A bacterium that degrades and assimilates poly(ethylene terephthalate).</title>
        <authorList>
            <person name="Yoshida S."/>
            <person name="Hiraga K."/>
            <person name="Takehana T."/>
            <person name="Taniguchi I."/>
            <person name="Yamaji H."/>
            <person name="Maeda Y."/>
            <person name="Toyohara K."/>
            <person name="Miyamoto K."/>
            <person name="Kimura Y."/>
            <person name="Oda K."/>
        </authorList>
    </citation>
    <scope>NUCLEOTIDE SEQUENCE [LARGE SCALE GENOMIC DNA]</scope>
    <source>
        <strain evidence="4">NBRC 110686 / TISTR 2288 / 201-F6</strain>
    </source>
</reference>
<dbReference type="EMBL" id="BBYR01000038">
    <property type="protein sequence ID" value="GAP36723.1"/>
    <property type="molecule type" value="Genomic_DNA"/>
</dbReference>
<dbReference type="Proteomes" id="UP000037660">
    <property type="component" value="Unassembled WGS sequence"/>
</dbReference>
<name>A0A0K8P284_PISS1</name>
<dbReference type="STRING" id="1547922.ISF6_2563"/>